<sequence length="850" mass="91116">MPLQATDSKRAGAVTTAAVIGSGVMGAGIAAHLANAGMRVLLLDVLPPQARSEGEDGGANPQRRHESLREAGEHETRQGGGQGSSPDRNALAAAAIAAMPKATPPMLYDPAWVSRLTPGNLADHASALGDVDWIVEAVTERLDIKRSVLELIDNHRRPGSIVSTNTSGLSVAAMAEGRSQEFRRHFAAVHFFNPPRYMKLVEVVPTGDTDPAVVELLTELCEKRLGKGVVVARDTPNFIANRIGAYGMLTTLRDTERFGLTVEEADALTGPLMGRPRTATFRMLDMIGLDTLLHVVDNVRQRAESQRDRELFVRPPVLEALVAKGRLGAKSGEGFYRKLRGGDGRSLIQSIRLDSLDYGPQQQVSSPALDAAKAAKGTGSKLKALLAAGGREADFVWSTLKSLLLYSAEMAGVIADSISDIDRAMRWGFNWELGPFELWDAIGLAESAAKMKEEGEELPEWVESWLSSGRTSFYETGMGKRFYAAEGGKLAEEREDGDTLYLAPLKASGKTIWSGQGASLVDLGDEVACLEFHSPNNAIGGDILSAIRYATAEVSRNWRGLVIANEGRNFSVGANLMLLLMEAQNGEWEEVEDMIRAFQSSMLQLKRLDRPVVAAPHRMTLGGGVEACLPADIIVMPPETYFGLVETGVGLIPAGGGCKEAAAMAALRAEWPADIAHGGSVKNAGGTDVVYALARLQPQLTAMFETIAMAKASGSAHEAAKLGFLRPQDRIIRRQDSRIAEAKRAVLELDRQGYSPSGDERIPVAGREGKALLSLAVKSLRLGGHVSSHDALIGSKLAHVLSGGDIAPGTAVSPQYLLDLECEAFLSLCGERKTQDRMSHMLATGKPLRN</sequence>
<dbReference type="Gene3D" id="1.10.1040.50">
    <property type="match status" value="1"/>
</dbReference>
<dbReference type="SUPFAM" id="SSF52096">
    <property type="entry name" value="ClpP/crotonase"/>
    <property type="match status" value="1"/>
</dbReference>
<dbReference type="GO" id="GO:0070403">
    <property type="term" value="F:NAD+ binding"/>
    <property type="evidence" value="ECO:0007669"/>
    <property type="project" value="InterPro"/>
</dbReference>
<organism evidence="12 13">
    <name type="scientific">Paenibacillus oryzae</name>
    <dbReference type="NCBI Taxonomy" id="1844972"/>
    <lineage>
        <taxon>Bacteria</taxon>
        <taxon>Bacillati</taxon>
        <taxon>Bacillota</taxon>
        <taxon>Bacilli</taxon>
        <taxon>Bacillales</taxon>
        <taxon>Paenibacillaceae</taxon>
        <taxon>Paenibacillus</taxon>
    </lineage>
</organism>
<dbReference type="RefSeq" id="WP_068687294.1">
    <property type="nucleotide sequence ID" value="NZ_LYPA01000080.1"/>
</dbReference>
<comment type="caution">
    <text evidence="12">The sequence shown here is derived from an EMBL/GenBank/DDBJ whole genome shotgun (WGS) entry which is preliminary data.</text>
</comment>
<dbReference type="EMBL" id="LYPA01000080">
    <property type="protein sequence ID" value="OBR62434.1"/>
    <property type="molecule type" value="Genomic_DNA"/>
</dbReference>
<reference evidence="12 13" key="1">
    <citation type="submission" date="2016-05" db="EMBL/GenBank/DDBJ databases">
        <title>Paenibacillus oryzae. sp. nov., isolated from the rice root.</title>
        <authorList>
            <person name="Zhang J."/>
            <person name="Zhang X."/>
        </authorList>
    </citation>
    <scope>NUCLEOTIDE SEQUENCE [LARGE SCALE GENOMIC DNA]</scope>
    <source>
        <strain evidence="12 13">1DrF-4</strain>
    </source>
</reference>
<dbReference type="Gene3D" id="3.90.226.10">
    <property type="entry name" value="2-enoyl-CoA Hydratase, Chain A, domain 1"/>
    <property type="match status" value="1"/>
</dbReference>
<dbReference type="InterPro" id="IPR006176">
    <property type="entry name" value="3-OHacyl-CoA_DH_NAD-bd"/>
</dbReference>
<evidence type="ECO:0000313" key="13">
    <source>
        <dbReference type="Proteomes" id="UP000092024"/>
    </source>
</evidence>
<keyword evidence="6" id="KW-0520">NAD</keyword>
<evidence type="ECO:0000256" key="6">
    <source>
        <dbReference type="ARBA" id="ARBA00023027"/>
    </source>
</evidence>
<evidence type="ECO:0000256" key="4">
    <source>
        <dbReference type="ARBA" id="ARBA00022963"/>
    </source>
</evidence>
<evidence type="ECO:0000313" key="12">
    <source>
        <dbReference type="EMBL" id="OBR62434.1"/>
    </source>
</evidence>
<evidence type="ECO:0000256" key="9">
    <source>
        <dbReference type="SAM" id="MobiDB-lite"/>
    </source>
</evidence>
<evidence type="ECO:0000256" key="8">
    <source>
        <dbReference type="ARBA" id="ARBA00049556"/>
    </source>
</evidence>
<dbReference type="SUPFAM" id="SSF51735">
    <property type="entry name" value="NAD(P)-binding Rossmann-fold domains"/>
    <property type="match status" value="1"/>
</dbReference>
<dbReference type="GO" id="GO:0006635">
    <property type="term" value="P:fatty acid beta-oxidation"/>
    <property type="evidence" value="ECO:0007669"/>
    <property type="project" value="UniProtKB-UniPathway"/>
</dbReference>
<keyword evidence="13" id="KW-1185">Reference proteome</keyword>
<comment type="similarity">
    <text evidence="2">Belongs to the 3-hydroxyacyl-CoA dehydrogenase family.</text>
</comment>
<keyword evidence="5" id="KW-0560">Oxidoreductase</keyword>
<feature type="domain" description="3-hydroxyacyl-CoA dehydrogenase NAD binding" evidence="11">
    <location>
        <begin position="120"/>
        <end position="234"/>
    </location>
</feature>
<name>A0A1A5Y9Y5_9BACL</name>
<feature type="region of interest" description="Disordered" evidence="9">
    <location>
        <begin position="50"/>
        <end position="87"/>
    </location>
</feature>
<evidence type="ECO:0000256" key="5">
    <source>
        <dbReference type="ARBA" id="ARBA00023002"/>
    </source>
</evidence>
<dbReference type="STRING" id="1844972.A7K91_02115"/>
<keyword evidence="4" id="KW-0442">Lipid degradation</keyword>
<dbReference type="Pfam" id="PF00725">
    <property type="entry name" value="3HCDH"/>
    <property type="match status" value="1"/>
</dbReference>
<accession>A0A1A5Y9Y5</accession>
<evidence type="ECO:0000256" key="3">
    <source>
        <dbReference type="ARBA" id="ARBA00022832"/>
    </source>
</evidence>
<protein>
    <submittedName>
        <fullName evidence="12">3-hydroxyacyl-CoA dehydrogenase</fullName>
    </submittedName>
</protein>
<dbReference type="GO" id="GO:0003857">
    <property type="term" value="F:(3S)-3-hydroxyacyl-CoA dehydrogenase (NAD+) activity"/>
    <property type="evidence" value="ECO:0007669"/>
    <property type="project" value="UniProtKB-EC"/>
</dbReference>
<keyword evidence="3" id="KW-0276">Fatty acid metabolism</keyword>
<dbReference type="PANTHER" id="PTHR48075:SF7">
    <property type="entry name" value="3-HYDROXYACYL-COA DEHYDROGENASE-RELATED"/>
    <property type="match status" value="1"/>
</dbReference>
<evidence type="ECO:0000259" key="10">
    <source>
        <dbReference type="Pfam" id="PF00725"/>
    </source>
</evidence>
<dbReference type="PANTHER" id="PTHR48075">
    <property type="entry name" value="3-HYDROXYACYL-COA DEHYDROGENASE FAMILY PROTEIN"/>
    <property type="match status" value="1"/>
</dbReference>
<dbReference type="InterPro" id="IPR029045">
    <property type="entry name" value="ClpP/crotonase-like_dom_sf"/>
</dbReference>
<dbReference type="Pfam" id="PF00378">
    <property type="entry name" value="ECH_1"/>
    <property type="match status" value="1"/>
</dbReference>
<dbReference type="InterPro" id="IPR008927">
    <property type="entry name" value="6-PGluconate_DH-like_C_sf"/>
</dbReference>
<comment type="pathway">
    <text evidence="1">Lipid metabolism; fatty acid beta-oxidation.</text>
</comment>
<dbReference type="Pfam" id="PF02737">
    <property type="entry name" value="3HCDH_N"/>
    <property type="match status" value="2"/>
</dbReference>
<comment type="catalytic activity">
    <reaction evidence="8">
        <text>a (3S)-3-hydroxyacyl-CoA + NAD(+) = a 3-oxoacyl-CoA + NADH + H(+)</text>
        <dbReference type="Rhea" id="RHEA:22432"/>
        <dbReference type="ChEBI" id="CHEBI:15378"/>
        <dbReference type="ChEBI" id="CHEBI:57318"/>
        <dbReference type="ChEBI" id="CHEBI:57540"/>
        <dbReference type="ChEBI" id="CHEBI:57945"/>
        <dbReference type="ChEBI" id="CHEBI:90726"/>
        <dbReference type="EC" id="1.1.1.35"/>
    </reaction>
</comment>
<dbReference type="UniPathway" id="UPA00659"/>
<dbReference type="SUPFAM" id="SSF48179">
    <property type="entry name" value="6-phosphogluconate dehydrogenase C-terminal domain-like"/>
    <property type="match status" value="2"/>
</dbReference>
<dbReference type="Gene3D" id="3.40.50.720">
    <property type="entry name" value="NAD(P)-binding Rossmann-like Domain"/>
    <property type="match status" value="1"/>
</dbReference>
<evidence type="ECO:0000259" key="11">
    <source>
        <dbReference type="Pfam" id="PF02737"/>
    </source>
</evidence>
<dbReference type="Proteomes" id="UP000092024">
    <property type="component" value="Unassembled WGS sequence"/>
</dbReference>
<evidence type="ECO:0000256" key="2">
    <source>
        <dbReference type="ARBA" id="ARBA00009463"/>
    </source>
</evidence>
<dbReference type="InterPro" id="IPR006108">
    <property type="entry name" value="3HC_DH_C"/>
</dbReference>
<dbReference type="OrthoDB" id="9771883at2"/>
<dbReference type="InterPro" id="IPR001753">
    <property type="entry name" value="Enoyl-CoA_hydra/iso"/>
</dbReference>
<feature type="domain" description="3-hydroxyacyl-CoA dehydrogenase C-terminal" evidence="10">
    <location>
        <begin position="238"/>
        <end position="337"/>
    </location>
</feature>
<dbReference type="AlphaFoldDB" id="A0A1A5Y9Y5"/>
<proteinExistence type="inferred from homology"/>
<feature type="compositionally biased region" description="Basic and acidic residues" evidence="9">
    <location>
        <begin position="63"/>
        <end position="77"/>
    </location>
</feature>
<dbReference type="CDD" id="cd06558">
    <property type="entry name" value="crotonase-like"/>
    <property type="match status" value="1"/>
</dbReference>
<feature type="domain" description="3-hydroxyacyl-CoA dehydrogenase NAD binding" evidence="11">
    <location>
        <begin position="17"/>
        <end position="53"/>
    </location>
</feature>
<gene>
    <name evidence="12" type="ORF">A7K91_02115</name>
</gene>
<evidence type="ECO:0000256" key="7">
    <source>
        <dbReference type="ARBA" id="ARBA00023098"/>
    </source>
</evidence>
<evidence type="ECO:0000256" key="1">
    <source>
        <dbReference type="ARBA" id="ARBA00005005"/>
    </source>
</evidence>
<dbReference type="InterPro" id="IPR036291">
    <property type="entry name" value="NAD(P)-bd_dom_sf"/>
</dbReference>
<keyword evidence="7" id="KW-0443">Lipid metabolism</keyword>